<keyword evidence="3" id="KW-1185">Reference proteome</keyword>
<evidence type="ECO:0000313" key="2">
    <source>
        <dbReference type="EMBL" id="MED6259111.1"/>
    </source>
</evidence>
<dbReference type="Proteomes" id="UP001345963">
    <property type="component" value="Unassembled WGS sequence"/>
</dbReference>
<name>A0ABU7CAB8_9TELE</name>
<gene>
    <name evidence="2" type="ORF">ATANTOWER_017139</name>
</gene>
<comment type="caution">
    <text evidence="2">The sequence shown here is derived from an EMBL/GenBank/DDBJ whole genome shotgun (WGS) entry which is preliminary data.</text>
</comment>
<protein>
    <submittedName>
        <fullName evidence="2">Uncharacterized protein</fullName>
    </submittedName>
</protein>
<reference evidence="2 3" key="1">
    <citation type="submission" date="2021-07" db="EMBL/GenBank/DDBJ databases">
        <authorList>
            <person name="Palmer J.M."/>
        </authorList>
    </citation>
    <scope>NUCLEOTIDE SEQUENCE [LARGE SCALE GENOMIC DNA]</scope>
    <source>
        <strain evidence="2 3">AT_MEX2019</strain>
        <tissue evidence="2">Muscle</tissue>
    </source>
</reference>
<proteinExistence type="predicted"/>
<accession>A0ABU7CAB8</accession>
<evidence type="ECO:0000256" key="1">
    <source>
        <dbReference type="SAM" id="MobiDB-lite"/>
    </source>
</evidence>
<organism evidence="2 3">
    <name type="scientific">Ataeniobius toweri</name>
    <dbReference type="NCBI Taxonomy" id="208326"/>
    <lineage>
        <taxon>Eukaryota</taxon>
        <taxon>Metazoa</taxon>
        <taxon>Chordata</taxon>
        <taxon>Craniata</taxon>
        <taxon>Vertebrata</taxon>
        <taxon>Euteleostomi</taxon>
        <taxon>Actinopterygii</taxon>
        <taxon>Neopterygii</taxon>
        <taxon>Teleostei</taxon>
        <taxon>Neoteleostei</taxon>
        <taxon>Acanthomorphata</taxon>
        <taxon>Ovalentaria</taxon>
        <taxon>Atherinomorphae</taxon>
        <taxon>Cyprinodontiformes</taxon>
        <taxon>Goodeidae</taxon>
        <taxon>Ataeniobius</taxon>
    </lineage>
</organism>
<sequence>MGPPHEGGERPTRSPAALTLRRLRGSAAADAGLTGLANPPSQNNKPGTGFQDEDSRRYWCLLTSKGAPYLVADVLGGVRVSSAPASLPQLRHVSLVSPRGR</sequence>
<evidence type="ECO:0000313" key="3">
    <source>
        <dbReference type="Proteomes" id="UP001345963"/>
    </source>
</evidence>
<dbReference type="EMBL" id="JAHUTI010082223">
    <property type="protein sequence ID" value="MED6259111.1"/>
    <property type="molecule type" value="Genomic_DNA"/>
</dbReference>
<feature type="region of interest" description="Disordered" evidence="1">
    <location>
        <begin position="28"/>
        <end position="53"/>
    </location>
</feature>